<dbReference type="Pfam" id="PF25917">
    <property type="entry name" value="BSH_RND"/>
    <property type="match status" value="1"/>
</dbReference>
<feature type="domain" description="Multidrug resistance protein MdtA-like barrel-sandwich hybrid" evidence="5">
    <location>
        <begin position="63"/>
        <end position="202"/>
    </location>
</feature>
<feature type="domain" description="Multidrug resistance protein MdtA-like alpha-helical hairpin" evidence="4">
    <location>
        <begin position="103"/>
        <end position="172"/>
    </location>
</feature>
<evidence type="ECO:0000259" key="7">
    <source>
        <dbReference type="Pfam" id="PF25967"/>
    </source>
</evidence>
<organism evidence="8 9">
    <name type="scientific">Dyadobacter beijingensis</name>
    <dbReference type="NCBI Taxonomy" id="365489"/>
    <lineage>
        <taxon>Bacteria</taxon>
        <taxon>Pseudomonadati</taxon>
        <taxon>Bacteroidota</taxon>
        <taxon>Cytophagia</taxon>
        <taxon>Cytophagales</taxon>
        <taxon>Spirosomataceae</taxon>
        <taxon>Dyadobacter</taxon>
    </lineage>
</organism>
<dbReference type="SUPFAM" id="SSF111369">
    <property type="entry name" value="HlyD-like secretion proteins"/>
    <property type="match status" value="1"/>
</dbReference>
<evidence type="ECO:0000256" key="1">
    <source>
        <dbReference type="ARBA" id="ARBA00004196"/>
    </source>
</evidence>
<feature type="domain" description="Multidrug resistance protein MdtA-like beta-barrel" evidence="6">
    <location>
        <begin position="210"/>
        <end position="288"/>
    </location>
</feature>
<comment type="similarity">
    <text evidence="2">Belongs to the membrane fusion protein (MFP) (TC 8.A.1) family.</text>
</comment>
<name>A0ABQ2HME6_9BACT</name>
<comment type="caution">
    <text evidence="8">The sequence shown here is derived from an EMBL/GenBank/DDBJ whole genome shotgun (WGS) entry which is preliminary data.</text>
</comment>
<dbReference type="InterPro" id="IPR058626">
    <property type="entry name" value="MdtA-like_b-barrel"/>
</dbReference>
<dbReference type="Gene3D" id="2.40.420.20">
    <property type="match status" value="1"/>
</dbReference>
<proteinExistence type="inferred from homology"/>
<dbReference type="Gene3D" id="1.10.287.470">
    <property type="entry name" value="Helix hairpin bin"/>
    <property type="match status" value="1"/>
</dbReference>
<dbReference type="Pfam" id="PF25967">
    <property type="entry name" value="RND-MFP_C"/>
    <property type="match status" value="1"/>
</dbReference>
<dbReference type="InterPro" id="IPR058625">
    <property type="entry name" value="MdtA-like_BSH"/>
</dbReference>
<dbReference type="Gene3D" id="2.40.50.100">
    <property type="match status" value="1"/>
</dbReference>
<evidence type="ECO:0000256" key="2">
    <source>
        <dbReference type="ARBA" id="ARBA00009477"/>
    </source>
</evidence>
<evidence type="ECO:0000313" key="9">
    <source>
        <dbReference type="Proteomes" id="UP000632339"/>
    </source>
</evidence>
<dbReference type="InterPro" id="IPR006143">
    <property type="entry name" value="RND_pump_MFP"/>
</dbReference>
<dbReference type="InterPro" id="IPR058624">
    <property type="entry name" value="MdtA-like_HH"/>
</dbReference>
<evidence type="ECO:0000256" key="3">
    <source>
        <dbReference type="SAM" id="Coils"/>
    </source>
</evidence>
<dbReference type="Gene3D" id="2.40.30.170">
    <property type="match status" value="1"/>
</dbReference>
<dbReference type="Pfam" id="PF25876">
    <property type="entry name" value="HH_MFP_RND"/>
    <property type="match status" value="1"/>
</dbReference>
<dbReference type="InterPro" id="IPR058627">
    <property type="entry name" value="MdtA-like_C"/>
</dbReference>
<dbReference type="EMBL" id="BMLI01000001">
    <property type="protein sequence ID" value="GGM86173.1"/>
    <property type="molecule type" value="Genomic_DNA"/>
</dbReference>
<evidence type="ECO:0000313" key="8">
    <source>
        <dbReference type="EMBL" id="GGM86173.1"/>
    </source>
</evidence>
<accession>A0ABQ2HME6</accession>
<reference evidence="9" key="1">
    <citation type="journal article" date="2019" name="Int. J. Syst. Evol. Microbiol.">
        <title>The Global Catalogue of Microorganisms (GCM) 10K type strain sequencing project: providing services to taxonomists for standard genome sequencing and annotation.</title>
        <authorList>
            <consortium name="The Broad Institute Genomics Platform"/>
            <consortium name="The Broad Institute Genome Sequencing Center for Infectious Disease"/>
            <person name="Wu L."/>
            <person name="Ma J."/>
        </authorList>
    </citation>
    <scope>NUCLEOTIDE SEQUENCE [LARGE SCALE GENOMIC DNA]</scope>
    <source>
        <strain evidence="9">CGMCC 1.6375</strain>
    </source>
</reference>
<protein>
    <submittedName>
        <fullName evidence="8">MexX family efflux pump subunit</fullName>
    </submittedName>
</protein>
<feature type="domain" description="Multidrug resistance protein MdtA-like C-terminal permuted SH3" evidence="7">
    <location>
        <begin position="298"/>
        <end position="356"/>
    </location>
</feature>
<evidence type="ECO:0000259" key="6">
    <source>
        <dbReference type="Pfam" id="PF25944"/>
    </source>
</evidence>
<dbReference type="Pfam" id="PF25944">
    <property type="entry name" value="Beta-barrel_RND"/>
    <property type="match status" value="1"/>
</dbReference>
<evidence type="ECO:0000259" key="4">
    <source>
        <dbReference type="Pfam" id="PF25876"/>
    </source>
</evidence>
<gene>
    <name evidence="8" type="primary">acrA</name>
    <name evidence="8" type="ORF">GCM10010967_17990</name>
</gene>
<comment type="subcellular location">
    <subcellularLocation>
        <location evidence="1">Cell envelope</location>
    </subcellularLocation>
</comment>
<dbReference type="PANTHER" id="PTHR30158">
    <property type="entry name" value="ACRA/E-RELATED COMPONENT OF DRUG EFFLUX TRANSPORTER"/>
    <property type="match status" value="1"/>
</dbReference>
<feature type="coiled-coil region" evidence="3">
    <location>
        <begin position="103"/>
        <end position="161"/>
    </location>
</feature>
<dbReference type="Proteomes" id="UP000632339">
    <property type="component" value="Unassembled WGS sequence"/>
</dbReference>
<evidence type="ECO:0000259" key="5">
    <source>
        <dbReference type="Pfam" id="PF25917"/>
    </source>
</evidence>
<keyword evidence="9" id="KW-1185">Reference proteome</keyword>
<dbReference type="RefSeq" id="WP_019944257.1">
    <property type="nucleotide sequence ID" value="NZ_BMLI01000001.1"/>
</dbReference>
<dbReference type="NCBIfam" id="TIGR01730">
    <property type="entry name" value="RND_mfp"/>
    <property type="match status" value="1"/>
</dbReference>
<sequence>MFLNTTKYYPAALLALTIFSCGKKDQQQAPTAPPAVNVTLTEVKSAEASYYDEYPGTVVPLNEIELRPQVTGFVTGIHFTDGARVRKGQLLYTIDAQLYDANYDQAVANLNVQEANMARAQKDADRYHELEKNDAVAKQLVDNADAALEVAKRQVDAAKASIKASQTSVRYTKVTAPFDGVIGISQVKVGAPVSAGQTILNTVSTDSQLAVDFNVDQKEIYRFTSLMKSQKASDSTFSIRFGTEVYPVHGKIALLDRAVDPQTGSIKTRLVFPNKDNQLRAGMSGTVMVLNNASAKSLLIPYKAVTEQLGEFFVYVAGDSSKVTQRKVQLGTAIGPNIIIKEGLKEGEKIAVEGVQNLREGAVIQEAAPAQAGAPTQGAAPQKK</sequence>
<dbReference type="PROSITE" id="PS51257">
    <property type="entry name" value="PROKAR_LIPOPROTEIN"/>
    <property type="match status" value="1"/>
</dbReference>
<keyword evidence="3" id="KW-0175">Coiled coil</keyword>